<feature type="region of interest" description="Disordered" evidence="1">
    <location>
        <begin position="326"/>
        <end position="359"/>
    </location>
</feature>
<dbReference type="Proteomes" id="UP001152320">
    <property type="component" value="Chromosome 16"/>
</dbReference>
<feature type="compositionally biased region" description="Low complexity" evidence="1">
    <location>
        <begin position="99"/>
        <end position="118"/>
    </location>
</feature>
<dbReference type="OrthoDB" id="2433005at2759"/>
<comment type="caution">
    <text evidence="2">The sequence shown here is derived from an EMBL/GenBank/DDBJ whole genome shotgun (WGS) entry which is preliminary data.</text>
</comment>
<name>A0A9Q0YRA7_HOLLE</name>
<keyword evidence="3" id="KW-1185">Reference proteome</keyword>
<protein>
    <recommendedName>
        <fullName evidence="4">C2H2-type domain-containing protein</fullName>
    </recommendedName>
</protein>
<reference evidence="2" key="1">
    <citation type="submission" date="2021-10" db="EMBL/GenBank/DDBJ databases">
        <title>Tropical sea cucumber genome reveals ecological adaptation and Cuvierian tubules defense mechanism.</title>
        <authorList>
            <person name="Chen T."/>
        </authorList>
    </citation>
    <scope>NUCLEOTIDE SEQUENCE</scope>
    <source>
        <strain evidence="2">Nanhai2018</strain>
        <tissue evidence="2">Muscle</tissue>
    </source>
</reference>
<feature type="region of interest" description="Disordered" evidence="1">
    <location>
        <begin position="75"/>
        <end position="155"/>
    </location>
</feature>
<evidence type="ECO:0000256" key="1">
    <source>
        <dbReference type="SAM" id="MobiDB-lite"/>
    </source>
</evidence>
<dbReference type="EMBL" id="JAIZAY010000016">
    <property type="protein sequence ID" value="KAJ8027142.1"/>
    <property type="molecule type" value="Genomic_DNA"/>
</dbReference>
<organism evidence="2 3">
    <name type="scientific">Holothuria leucospilota</name>
    <name type="common">Black long sea cucumber</name>
    <name type="synonym">Mertensiothuria leucospilota</name>
    <dbReference type="NCBI Taxonomy" id="206669"/>
    <lineage>
        <taxon>Eukaryota</taxon>
        <taxon>Metazoa</taxon>
        <taxon>Echinodermata</taxon>
        <taxon>Eleutherozoa</taxon>
        <taxon>Echinozoa</taxon>
        <taxon>Holothuroidea</taxon>
        <taxon>Aspidochirotacea</taxon>
        <taxon>Aspidochirotida</taxon>
        <taxon>Holothuriidae</taxon>
        <taxon>Holothuria</taxon>
    </lineage>
</organism>
<proteinExistence type="predicted"/>
<feature type="compositionally biased region" description="Low complexity" evidence="1">
    <location>
        <begin position="125"/>
        <end position="142"/>
    </location>
</feature>
<accession>A0A9Q0YRA7</accession>
<dbReference type="PANTHER" id="PTHR46954">
    <property type="entry name" value="C2H2-TYPE DOMAIN-CONTAINING PROTEIN"/>
    <property type="match status" value="1"/>
</dbReference>
<sequence length="863" mass="95536">MEPAPTAPTEVTISPASTPRAPESPSPNATTEAAVTIPAPPLRVSTPSTTQITSSSASFWTVSVPLSTFTVTTRTTASPEPTTCTTPAPLSTSSTGFATTLTPPSWMSTPSTTEVTTAAPPPWVTPTQPSTPTVVTGTTTTPEPRPLMQTSNPTSATVATTPEMTERTASAPLTTASVSSLHDLPASAVLYIQRLEERIADLERALRMNCSRKKTAPAYVMRGGEAVVGDPSTSASLTLNASLYQTAWSKSSNGREFVLKLMPLILPQDVMAQSNFFGGTVFNGKGWIQKFSLKDYPPFKAIIYQASLEFPQCFTMQEDQQKLREALNGSPQKRKRKVPVDKAKEHRPRGRPPLESVHPSLPNTIAAIVEENGFEAHRRRQSTTGSCGLTLSSLRERVLQAEPELAETNPNLSMTALRRRLKAPNIKFNASSRYKGYVSAKVPHKRNNRRAENKNSHYYSARVRYCMEAASMLGNEAMVMSVDNKNKVKVGSTTLAVDRRLAIRRIFPTDDVPDYMDHDFPNPGYLLTPSGYMEMTHDDAAEMMKDEHGREHYKFPTPSAITVTIRGPTNKCNIESHVNDMLPLIRKRVAEGTKFLVVVSDGGPDFNPNHLVNQVYLSRLFQESGLEGMIVTTYCPGHSALNPIEHFWAPLTNALVGVYLPDFLPGESRPPCKQSGLTQQERCEKEKKVFDNAMAELAHYWKDVTFSSVKPQIKTIPCGEEQHAMWNDYNLVHNALSGPMYKLKERPEVKAELDYLSLHMDRRIGMLIFSKCEDHCHFCLGSTDAKLSTVLKDFPSPQPSPTTEGHFCTFIEAMSQQVRHDVDKDMPLVMEKNFGKCSICANFMFTSTKNKQDHKRLFHGTSN</sequence>
<dbReference type="AlphaFoldDB" id="A0A9Q0YRA7"/>
<evidence type="ECO:0000313" key="2">
    <source>
        <dbReference type="EMBL" id="KAJ8027142.1"/>
    </source>
</evidence>
<dbReference type="PANTHER" id="PTHR46954:SF1">
    <property type="entry name" value="C2H2-TYPE DOMAIN-CONTAINING PROTEIN"/>
    <property type="match status" value="1"/>
</dbReference>
<feature type="region of interest" description="Disordered" evidence="1">
    <location>
        <begin position="1"/>
        <end position="34"/>
    </location>
</feature>
<evidence type="ECO:0000313" key="3">
    <source>
        <dbReference type="Proteomes" id="UP001152320"/>
    </source>
</evidence>
<gene>
    <name evidence="2" type="ORF">HOLleu_32193</name>
</gene>
<feature type="compositionally biased region" description="Low complexity" evidence="1">
    <location>
        <begin position="75"/>
        <end position="89"/>
    </location>
</feature>
<evidence type="ECO:0008006" key="4">
    <source>
        <dbReference type="Google" id="ProtNLM"/>
    </source>
</evidence>